<keyword evidence="1" id="KW-0812">Transmembrane</keyword>
<evidence type="ECO:0000313" key="2">
    <source>
        <dbReference type="EMBL" id="GAA0161060.1"/>
    </source>
</evidence>
<evidence type="ECO:0000256" key="1">
    <source>
        <dbReference type="SAM" id="Phobius"/>
    </source>
</evidence>
<keyword evidence="1" id="KW-0472">Membrane</keyword>
<gene>
    <name evidence="2" type="ORF">LIER_17467</name>
</gene>
<protein>
    <submittedName>
        <fullName evidence="2">Uncharacterized protein</fullName>
    </submittedName>
</protein>
<dbReference type="AlphaFoldDB" id="A0AAV3QEJ0"/>
<evidence type="ECO:0000313" key="3">
    <source>
        <dbReference type="Proteomes" id="UP001454036"/>
    </source>
</evidence>
<sequence>MRTLLNEDSEIAQYSCRTSPATCRAYNCGDFRYTFTSRKEFSHCVVHVNSLLFFFSLKKGKLRSPAQDMNQVKAPILLVNRYATVCVCGHCMAYTTAILLGLGSIPLGLIM</sequence>
<name>A0AAV3QEJ0_LITER</name>
<dbReference type="EMBL" id="BAABME010004068">
    <property type="protein sequence ID" value="GAA0161060.1"/>
    <property type="molecule type" value="Genomic_DNA"/>
</dbReference>
<reference evidence="2 3" key="1">
    <citation type="submission" date="2024-01" db="EMBL/GenBank/DDBJ databases">
        <title>The complete chloroplast genome sequence of Lithospermum erythrorhizon: insights into the phylogenetic relationship among Boraginaceae species and the maternal lineages of purple gromwells.</title>
        <authorList>
            <person name="Okada T."/>
            <person name="Watanabe K."/>
        </authorList>
    </citation>
    <scope>NUCLEOTIDE SEQUENCE [LARGE SCALE GENOMIC DNA]</scope>
</reference>
<accession>A0AAV3QEJ0</accession>
<proteinExistence type="predicted"/>
<comment type="caution">
    <text evidence="2">The sequence shown here is derived from an EMBL/GenBank/DDBJ whole genome shotgun (WGS) entry which is preliminary data.</text>
</comment>
<keyword evidence="3" id="KW-1185">Reference proteome</keyword>
<dbReference type="Proteomes" id="UP001454036">
    <property type="component" value="Unassembled WGS sequence"/>
</dbReference>
<organism evidence="2 3">
    <name type="scientific">Lithospermum erythrorhizon</name>
    <name type="common">Purple gromwell</name>
    <name type="synonym">Lithospermum officinale var. erythrorhizon</name>
    <dbReference type="NCBI Taxonomy" id="34254"/>
    <lineage>
        <taxon>Eukaryota</taxon>
        <taxon>Viridiplantae</taxon>
        <taxon>Streptophyta</taxon>
        <taxon>Embryophyta</taxon>
        <taxon>Tracheophyta</taxon>
        <taxon>Spermatophyta</taxon>
        <taxon>Magnoliopsida</taxon>
        <taxon>eudicotyledons</taxon>
        <taxon>Gunneridae</taxon>
        <taxon>Pentapetalae</taxon>
        <taxon>asterids</taxon>
        <taxon>lamiids</taxon>
        <taxon>Boraginales</taxon>
        <taxon>Boraginaceae</taxon>
        <taxon>Boraginoideae</taxon>
        <taxon>Lithospermeae</taxon>
        <taxon>Lithospermum</taxon>
    </lineage>
</organism>
<keyword evidence="1" id="KW-1133">Transmembrane helix</keyword>
<feature type="transmembrane region" description="Helical" evidence="1">
    <location>
        <begin position="78"/>
        <end position="102"/>
    </location>
</feature>